<sequence length="379" mass="43159">MKKIKIGYVSPVNPEEDRMAWSGTYYNTFHAIRDAGIDVKWISYGTNTFLFKFVTFITKCAYRLIYGKGSSEHSRIMAKVHGLFIKRSQLEDCDVVFIPAQIDMVVGIRTNLPIIYYADGTFKKMINYQWFGYTQSAIREGEKTELLGIAKAKYNFRSSQWAADSTIKDYGAPEENTYIFPFGADVPQERKFSSEPIYKNKSLKLLFSGKEWERKGGNIAVDAARYLNGIGIKTTIFIVGVKELPKQYSGDKFIKFIGYLDKNNGKELKKYLKLYSECNAFILPTRAECAGIVFAEANSYGMPIFATDTGGIGNYVINGVNGYRLPLSATGKDFGKLIEKVYKNREFSQLSKGALKTYSEKTNWKSWSDNFRNFIIKNF</sequence>
<dbReference type="Pfam" id="PF00534">
    <property type="entry name" value="Glycos_transf_1"/>
    <property type="match status" value="1"/>
</dbReference>
<keyword evidence="6" id="KW-1185">Reference proteome</keyword>
<accession>A0A5N1I889</accession>
<gene>
    <name evidence="4" type="ORF">AAC431_01740</name>
    <name evidence="3" type="ORF">F6H94_06420</name>
</gene>
<dbReference type="AlphaFoldDB" id="A0A5N1I889"/>
<reference evidence="3 5" key="1">
    <citation type="submission" date="2019-09" db="EMBL/GenBank/DDBJ databases">
        <title>Draft genome sequence assemblies of isolates from the urinary tract.</title>
        <authorList>
            <person name="Mores C.R."/>
            <person name="Putonti C."/>
            <person name="Wolfe A.J."/>
        </authorList>
    </citation>
    <scope>NUCLEOTIDE SEQUENCE [LARGE SCALE GENOMIC DNA]</scope>
    <source>
        <strain evidence="3 5">UMB246</strain>
    </source>
</reference>
<dbReference type="Proteomes" id="UP001385848">
    <property type="component" value="Unassembled WGS sequence"/>
</dbReference>
<proteinExistence type="predicted"/>
<dbReference type="OrthoDB" id="9768685at2"/>
<keyword evidence="4" id="KW-0328">Glycosyltransferase</keyword>
<dbReference type="CDD" id="cd03801">
    <property type="entry name" value="GT4_PimA-like"/>
    <property type="match status" value="1"/>
</dbReference>
<dbReference type="GeneID" id="31743154"/>
<protein>
    <submittedName>
        <fullName evidence="3">Glycosyltransferase family 4 protein</fullName>
        <ecNumber evidence="4">2.4.-.-</ecNumber>
    </submittedName>
</protein>
<dbReference type="PANTHER" id="PTHR46401:SF2">
    <property type="entry name" value="GLYCOSYLTRANSFERASE WBBK-RELATED"/>
    <property type="match status" value="1"/>
</dbReference>
<dbReference type="RefSeq" id="WP_006588285.1">
    <property type="nucleotide sequence ID" value="NZ_CATOUV010000001.1"/>
</dbReference>
<evidence type="ECO:0000259" key="2">
    <source>
        <dbReference type="Pfam" id="PF00534"/>
    </source>
</evidence>
<evidence type="ECO:0000313" key="4">
    <source>
        <dbReference type="EMBL" id="MEL0564648.1"/>
    </source>
</evidence>
<organism evidence="3 5">
    <name type="scientific">Lactobacillus jensenii</name>
    <dbReference type="NCBI Taxonomy" id="109790"/>
    <lineage>
        <taxon>Bacteria</taxon>
        <taxon>Bacillati</taxon>
        <taxon>Bacillota</taxon>
        <taxon>Bacilli</taxon>
        <taxon>Lactobacillales</taxon>
        <taxon>Lactobacillaceae</taxon>
        <taxon>Lactobacillus</taxon>
    </lineage>
</organism>
<dbReference type="EMBL" id="VYWW01000028">
    <property type="protein sequence ID" value="KAA9321488.1"/>
    <property type="molecule type" value="Genomic_DNA"/>
</dbReference>
<reference evidence="4 6" key="2">
    <citation type="submission" date="2024-04" db="EMBL/GenBank/DDBJ databases">
        <title>Three lactobacilli isolated from voided urine samples from females with type 2 diabetes.</title>
        <authorList>
            <person name="Kula A."/>
            <person name="Stegman N."/>
            <person name="Putonti C."/>
        </authorList>
    </citation>
    <scope>NUCLEOTIDE SEQUENCE [LARGE SCALE GENOMIC DNA]</scope>
    <source>
        <strain evidence="4 6">1855</strain>
    </source>
</reference>
<comment type="caution">
    <text evidence="3">The sequence shown here is derived from an EMBL/GenBank/DDBJ whole genome shotgun (WGS) entry which is preliminary data.</text>
</comment>
<dbReference type="GO" id="GO:0016757">
    <property type="term" value="F:glycosyltransferase activity"/>
    <property type="evidence" value="ECO:0007669"/>
    <property type="project" value="UniProtKB-KW"/>
</dbReference>
<dbReference type="KEGG" id="lje:BUE77_05430"/>
<keyword evidence="1 3" id="KW-0808">Transferase</keyword>
<evidence type="ECO:0000313" key="3">
    <source>
        <dbReference type="EMBL" id="KAA9321488.1"/>
    </source>
</evidence>
<dbReference type="Gene3D" id="3.40.50.2000">
    <property type="entry name" value="Glycogen Phosphorylase B"/>
    <property type="match status" value="2"/>
</dbReference>
<evidence type="ECO:0000313" key="6">
    <source>
        <dbReference type="Proteomes" id="UP001385848"/>
    </source>
</evidence>
<dbReference type="SUPFAM" id="SSF53756">
    <property type="entry name" value="UDP-Glycosyltransferase/glycogen phosphorylase"/>
    <property type="match status" value="1"/>
</dbReference>
<dbReference type="EC" id="2.4.-.-" evidence="4"/>
<feature type="domain" description="Glycosyl transferase family 1" evidence="2">
    <location>
        <begin position="199"/>
        <end position="347"/>
    </location>
</feature>
<dbReference type="GO" id="GO:0009103">
    <property type="term" value="P:lipopolysaccharide biosynthetic process"/>
    <property type="evidence" value="ECO:0007669"/>
    <property type="project" value="TreeGrafter"/>
</dbReference>
<name>A0A5N1I889_LACJE</name>
<evidence type="ECO:0000256" key="1">
    <source>
        <dbReference type="ARBA" id="ARBA00022679"/>
    </source>
</evidence>
<dbReference type="InterPro" id="IPR001296">
    <property type="entry name" value="Glyco_trans_1"/>
</dbReference>
<dbReference type="PANTHER" id="PTHR46401">
    <property type="entry name" value="GLYCOSYLTRANSFERASE WBBK-RELATED"/>
    <property type="match status" value="1"/>
</dbReference>
<evidence type="ECO:0000313" key="5">
    <source>
        <dbReference type="Proteomes" id="UP000327236"/>
    </source>
</evidence>
<dbReference type="EMBL" id="JBBVUL010000002">
    <property type="protein sequence ID" value="MEL0564648.1"/>
    <property type="molecule type" value="Genomic_DNA"/>
</dbReference>
<dbReference type="Proteomes" id="UP000327236">
    <property type="component" value="Unassembled WGS sequence"/>
</dbReference>